<sequence length="160" mass="17996">MNMKLLIGKAAIILLVLLTGIAGRVQAQGYTLEQVRQIYLDGLANDGYRPEVTKGGNIQFRREGQSFYVVINADDLKYFNLRTAYLVEDKSEPARIKRLEAINYANTQTKVSQASIDSDGDLVCAIELYLADPNDMAKHLNRMLASLGLLYKNYQKKMSE</sequence>
<dbReference type="AlphaFoldDB" id="H0F2T0"/>
<name>H0F2T0_9BURK</name>
<dbReference type="PATRIC" id="fig|477184.5.peg.1054"/>
<evidence type="ECO:0008006" key="3">
    <source>
        <dbReference type="Google" id="ProtNLM"/>
    </source>
</evidence>
<gene>
    <name evidence="1" type="ORF">KYC_05344</name>
</gene>
<dbReference type="eggNOG" id="ENOG50335TG">
    <property type="taxonomic scope" value="Bacteria"/>
</dbReference>
<dbReference type="Proteomes" id="UP000003113">
    <property type="component" value="Unassembled WGS sequence"/>
</dbReference>
<evidence type="ECO:0000313" key="2">
    <source>
        <dbReference type="Proteomes" id="UP000003113"/>
    </source>
</evidence>
<comment type="caution">
    <text evidence="1">The sequence shown here is derived from an EMBL/GenBank/DDBJ whole genome shotgun (WGS) entry which is preliminary data.</text>
</comment>
<proteinExistence type="predicted"/>
<evidence type="ECO:0000313" key="1">
    <source>
        <dbReference type="EMBL" id="EHK67452.1"/>
    </source>
</evidence>
<keyword evidence="2" id="KW-1185">Reference proteome</keyword>
<protein>
    <recommendedName>
        <fullName evidence="3">Sensory transduction regulator</fullName>
    </recommendedName>
</protein>
<reference evidence="1 2" key="1">
    <citation type="journal article" date="2012" name="J. Bacteriol.">
        <title>Genome sequence of the highly efficient arsenite-oxidizing bacterium Achromobacter arsenitoxydans SY8.</title>
        <authorList>
            <person name="Li X."/>
            <person name="Hu Y."/>
            <person name="Gong J."/>
            <person name="Lin Y."/>
            <person name="Johnstone L."/>
            <person name="Rensing C."/>
            <person name="Wang G."/>
        </authorList>
    </citation>
    <scope>NUCLEOTIDE SEQUENCE [LARGE SCALE GENOMIC DNA]</scope>
    <source>
        <strain evidence="1 2">SY8</strain>
    </source>
</reference>
<dbReference type="EMBL" id="AGUF01000023">
    <property type="protein sequence ID" value="EHK67452.1"/>
    <property type="molecule type" value="Genomic_DNA"/>
</dbReference>
<organism evidence="1 2">
    <name type="scientific">Achromobacter arsenitoxydans SY8</name>
    <dbReference type="NCBI Taxonomy" id="477184"/>
    <lineage>
        <taxon>Bacteria</taxon>
        <taxon>Pseudomonadati</taxon>
        <taxon>Pseudomonadota</taxon>
        <taxon>Betaproteobacteria</taxon>
        <taxon>Burkholderiales</taxon>
        <taxon>Alcaligenaceae</taxon>
        <taxon>Achromobacter</taxon>
    </lineage>
</organism>
<accession>H0F2T0</accession>